<dbReference type="GeneID" id="97910562"/>
<keyword evidence="8" id="KW-1003">Cell membrane</keyword>
<organism evidence="9 11">
    <name type="scientific">Haloferax gibbonsii</name>
    <dbReference type="NCBI Taxonomy" id="35746"/>
    <lineage>
        <taxon>Archaea</taxon>
        <taxon>Methanobacteriati</taxon>
        <taxon>Methanobacteriota</taxon>
        <taxon>Stenosarchaea group</taxon>
        <taxon>Halobacteria</taxon>
        <taxon>Halobacteriales</taxon>
        <taxon>Haloferacaceae</taxon>
        <taxon>Haloferax</taxon>
    </lineage>
</organism>
<dbReference type="InterPro" id="IPR008158">
    <property type="entry name" value="Translocase_Sec61-g"/>
</dbReference>
<comment type="function">
    <text evidence="8">Essential subunit of the Sec protein translocation channel SecYEG. Clamps together the 2 halves of SecY. May contact the channel plug during translocation.</text>
</comment>
<comment type="subcellular location">
    <subcellularLocation>
        <location evidence="8">Cell membrane</location>
        <topology evidence="8">Single-pass membrane protein</topology>
    </subcellularLocation>
    <subcellularLocation>
        <location evidence="7">Endomembrane system</location>
        <topology evidence="7">Single-pass membrane protein</topology>
    </subcellularLocation>
</comment>
<evidence type="ECO:0000256" key="5">
    <source>
        <dbReference type="ARBA" id="ARBA00023010"/>
    </source>
</evidence>
<accession>A0A0K1IR99</accession>
<proteinExistence type="inferred from homology"/>
<sequence length="57" mass="6196">MDVKYDLNSYVRVLKLASTPSWQEFSQISKIAGAGIFLVGLLGFIIFAVMSFLPGGV</sequence>
<dbReference type="Gene3D" id="1.20.5.820">
    <property type="entry name" value="Preprotein translocase SecE subunit"/>
    <property type="match status" value="1"/>
</dbReference>
<dbReference type="SUPFAM" id="SSF103456">
    <property type="entry name" value="Preprotein translocase SecE subunit"/>
    <property type="match status" value="1"/>
</dbReference>
<dbReference type="NCBIfam" id="NF006910">
    <property type="entry name" value="PRK09400.1-6"/>
    <property type="match status" value="1"/>
</dbReference>
<name>A0A0K1IR99_HALGI</name>
<dbReference type="Proteomes" id="UP000066124">
    <property type="component" value="Chromosome"/>
</dbReference>
<evidence type="ECO:0000256" key="3">
    <source>
        <dbReference type="ARBA" id="ARBA00022927"/>
    </source>
</evidence>
<reference evidence="9" key="2">
    <citation type="submission" date="2015-06" db="EMBL/GenBank/DDBJ databases">
        <authorList>
            <person name="Hoefler B.C."/>
            <person name="Straight P.D."/>
        </authorList>
    </citation>
    <scope>NUCLEOTIDE SEQUENCE [LARGE SCALE GENOMIC DNA]</scope>
    <source>
        <strain evidence="9">ARA6</strain>
    </source>
</reference>
<dbReference type="RefSeq" id="WP_004044219.1">
    <property type="nucleotide sequence ID" value="NZ_CP011947.1"/>
</dbReference>
<evidence type="ECO:0000313" key="9">
    <source>
        <dbReference type="EMBL" id="AKU06835.1"/>
    </source>
</evidence>
<protein>
    <recommendedName>
        <fullName evidence="8">Protein translocase subunit SecE</fullName>
    </recommendedName>
    <alternativeName>
        <fullName evidence="8">Protein transport protein Sec61 gamma subunit homolog</fullName>
    </alternativeName>
</protein>
<comment type="similarity">
    <text evidence="8">Belongs to the SecE/SEC61-gamma family.</text>
</comment>
<evidence type="ECO:0000313" key="11">
    <source>
        <dbReference type="Proteomes" id="UP000066124"/>
    </source>
</evidence>
<evidence type="ECO:0000256" key="1">
    <source>
        <dbReference type="ARBA" id="ARBA00022448"/>
    </source>
</evidence>
<feature type="transmembrane region" description="Helical" evidence="8">
    <location>
        <begin position="31"/>
        <end position="53"/>
    </location>
</feature>
<keyword evidence="1 8" id="KW-0813">Transport</keyword>
<dbReference type="GO" id="GO:0006605">
    <property type="term" value="P:protein targeting"/>
    <property type="evidence" value="ECO:0007669"/>
    <property type="project" value="UniProtKB-UniRule"/>
</dbReference>
<evidence type="ECO:0000256" key="4">
    <source>
        <dbReference type="ARBA" id="ARBA00022989"/>
    </source>
</evidence>
<evidence type="ECO:0000256" key="6">
    <source>
        <dbReference type="ARBA" id="ARBA00023136"/>
    </source>
</evidence>
<dbReference type="GO" id="GO:0005886">
    <property type="term" value="C:plasma membrane"/>
    <property type="evidence" value="ECO:0007669"/>
    <property type="project" value="UniProtKB-SubCell"/>
</dbReference>
<keyword evidence="5 8" id="KW-0811">Translocation</keyword>
<evidence type="ECO:0000256" key="7">
    <source>
        <dbReference type="ARBA" id="ARBA00037847"/>
    </source>
</evidence>
<dbReference type="Proteomes" id="UP000663064">
    <property type="component" value="Chromosome"/>
</dbReference>
<dbReference type="GO" id="GO:0008320">
    <property type="term" value="F:protein transmembrane transporter activity"/>
    <property type="evidence" value="ECO:0007669"/>
    <property type="project" value="UniProtKB-UniRule"/>
</dbReference>
<dbReference type="HAMAP" id="MF_00422">
    <property type="entry name" value="SecE"/>
    <property type="match status" value="1"/>
</dbReference>
<dbReference type="NCBIfam" id="TIGR00327">
    <property type="entry name" value="secE_euk_arch"/>
    <property type="match status" value="1"/>
</dbReference>
<reference evidence="11" key="1">
    <citation type="journal article" date="2015" name="J. Biotechnol.">
        <title>Complete genome sequence of Haloferax gibbonsii strain ARA6, a potential producer of polyhydroxyalkanoates and halocins isolated from Araruama, Rio de Janeiro, Brasil.</title>
        <authorList>
            <person name="Pinto L.H."/>
            <person name="D'Alincourt Carvalho-Assef A.P."/>
            <person name="Vieira R.P."/>
            <person name="Clementino M.M."/>
            <person name="Albano R.M."/>
        </authorList>
    </citation>
    <scope>NUCLEOTIDE SEQUENCE [LARGE SCALE GENOMIC DNA]</scope>
    <source>
        <strain evidence="11">ARA6</strain>
    </source>
</reference>
<keyword evidence="6 8" id="KW-0472">Membrane</keyword>
<dbReference type="InterPro" id="IPR023391">
    <property type="entry name" value="Prot_translocase_SecE_dom_sf"/>
</dbReference>
<dbReference type="GO" id="GO:0012505">
    <property type="term" value="C:endomembrane system"/>
    <property type="evidence" value="ECO:0007669"/>
    <property type="project" value="UniProtKB-SubCell"/>
</dbReference>
<evidence type="ECO:0000256" key="8">
    <source>
        <dbReference type="HAMAP-Rule" id="MF_00422"/>
    </source>
</evidence>
<evidence type="ECO:0000313" key="10">
    <source>
        <dbReference type="EMBL" id="QOS10870.1"/>
    </source>
</evidence>
<dbReference type="EMBL" id="CP011947">
    <property type="protein sequence ID" value="AKU06835.1"/>
    <property type="molecule type" value="Genomic_DNA"/>
</dbReference>
<dbReference type="PATRIC" id="fig|35746.4.peg.723"/>
<dbReference type="GO" id="GO:0065002">
    <property type="term" value="P:intracellular protein transmembrane transport"/>
    <property type="evidence" value="ECO:0007669"/>
    <property type="project" value="UniProtKB-UniRule"/>
</dbReference>
<keyword evidence="2 8" id="KW-0812">Transmembrane</keyword>
<evidence type="ECO:0000256" key="2">
    <source>
        <dbReference type="ARBA" id="ARBA00022692"/>
    </source>
</evidence>
<reference evidence="10" key="3">
    <citation type="journal article" date="2021" name="Front. Microbiol.">
        <title>Cellular and Genomic Properties of Haloferax gibbonsii LR2-5, the Host of Euryarchaeal Virus HFTV1.</title>
        <authorList>
            <person name="Tittes C."/>
            <person name="Schwarzer S."/>
            <person name="Pfeiffer F."/>
            <person name="Dyall-Smith M."/>
            <person name="Rodriguez-Franco M."/>
            <person name="Oksanen H.M."/>
            <person name="Quax T.E.F."/>
        </authorList>
    </citation>
    <scope>NUCLEOTIDE SEQUENCE</scope>
    <source>
        <strain evidence="10">LR2-5</strain>
    </source>
</reference>
<dbReference type="EMBL" id="CP063205">
    <property type="protein sequence ID" value="QOS10870.1"/>
    <property type="molecule type" value="Genomic_DNA"/>
</dbReference>
<dbReference type="SMR" id="A0A0K1IR99"/>
<dbReference type="KEGG" id="hgi:ABY42_03415"/>
<keyword evidence="3 8" id="KW-0653">Protein transport</keyword>
<dbReference type="AlphaFoldDB" id="A0A0K1IR99"/>
<dbReference type="InterPro" id="IPR001901">
    <property type="entry name" value="Translocase_SecE/Sec61-g"/>
</dbReference>
<comment type="subunit">
    <text evidence="8">Component of the Sec protein translocase complex. Heterotrimer consisting of SecY (alpha), SecG (beta) and SecE (gamma) subunits. The heterotrimers can form oligomers, although 1 heterotrimer is thought to be able to translocate proteins. Interacts with the ribosome. May interact with SecDF, and other proteins may be involved.</text>
</comment>
<keyword evidence="4 8" id="KW-1133">Transmembrane helix</keyword>
<gene>
    <name evidence="8 10" type="primary">secE</name>
    <name evidence="9" type="ORF">ABY42_03415</name>
    <name evidence="10" type="ORF">HfgLR_03625</name>
</gene>
<dbReference type="GO" id="GO:0009306">
    <property type="term" value="P:protein secretion"/>
    <property type="evidence" value="ECO:0007669"/>
    <property type="project" value="UniProtKB-UniRule"/>
</dbReference>